<organism evidence="2 3">
    <name type="scientific">Bradyrhizobium lablabi</name>
    <dbReference type="NCBI Taxonomy" id="722472"/>
    <lineage>
        <taxon>Bacteria</taxon>
        <taxon>Pseudomonadati</taxon>
        <taxon>Pseudomonadota</taxon>
        <taxon>Alphaproteobacteria</taxon>
        <taxon>Hyphomicrobiales</taxon>
        <taxon>Nitrobacteraceae</taxon>
        <taxon>Bradyrhizobium</taxon>
    </lineage>
</organism>
<comment type="caution">
    <text evidence="2">The sequence shown here is derived from an EMBL/GenBank/DDBJ whole genome shotgun (WGS) entry which is preliminary data.</text>
</comment>
<name>A0A0R3N7D9_9BRAD</name>
<gene>
    <name evidence="2" type="ORF">CQ14_21140</name>
</gene>
<accession>A0A0R3N7D9</accession>
<dbReference type="InterPro" id="IPR054189">
    <property type="entry name" value="DUF6894"/>
</dbReference>
<sequence>MRRYYFDLRDGDVLVVDEEGLELLDVGAVQEEAARALAGFAWDAARCSAGTDSHSLAIEVRDDVGPVMNVRLAFEIDRKH</sequence>
<protein>
    <recommendedName>
        <fullName evidence="1">DUF6894 domain-containing protein</fullName>
    </recommendedName>
</protein>
<dbReference type="Proteomes" id="UP000051660">
    <property type="component" value="Unassembled WGS sequence"/>
</dbReference>
<dbReference type="EMBL" id="LLYB01000047">
    <property type="protein sequence ID" value="KRR26191.1"/>
    <property type="molecule type" value="Genomic_DNA"/>
</dbReference>
<dbReference type="Pfam" id="PF21834">
    <property type="entry name" value="DUF6894"/>
    <property type="match status" value="1"/>
</dbReference>
<proteinExistence type="predicted"/>
<evidence type="ECO:0000313" key="2">
    <source>
        <dbReference type="EMBL" id="KRR26191.1"/>
    </source>
</evidence>
<dbReference type="RefSeq" id="WP_057857282.1">
    <property type="nucleotide sequence ID" value="NZ_LLYB01000047.1"/>
</dbReference>
<evidence type="ECO:0000259" key="1">
    <source>
        <dbReference type="Pfam" id="PF21834"/>
    </source>
</evidence>
<dbReference type="AlphaFoldDB" id="A0A0R3N7D9"/>
<dbReference type="OrthoDB" id="7863142at2"/>
<reference evidence="2 3" key="1">
    <citation type="submission" date="2014-03" db="EMBL/GenBank/DDBJ databases">
        <title>Bradyrhizobium valentinum sp. nov., isolated from effective nodules of Lupinus mariae-josephae, a lupine endemic of basic-lime soils in Eastern Spain.</title>
        <authorList>
            <person name="Duran D."/>
            <person name="Rey L."/>
            <person name="Navarro A."/>
            <person name="Busquets A."/>
            <person name="Imperial J."/>
            <person name="Ruiz-Argueso T."/>
        </authorList>
    </citation>
    <scope>NUCLEOTIDE SEQUENCE [LARGE SCALE GENOMIC DNA]</scope>
    <source>
        <strain evidence="2 3">CCBAU 23086</strain>
    </source>
</reference>
<evidence type="ECO:0000313" key="3">
    <source>
        <dbReference type="Proteomes" id="UP000051660"/>
    </source>
</evidence>
<feature type="domain" description="DUF6894" evidence="1">
    <location>
        <begin position="3"/>
        <end position="72"/>
    </location>
</feature>